<comment type="caution">
    <text evidence="3">The sequence shown here is derived from an EMBL/GenBank/DDBJ whole genome shotgun (WGS) entry which is preliminary data.</text>
</comment>
<reference evidence="3 4" key="1">
    <citation type="submission" date="2021-03" db="EMBL/GenBank/DDBJ databases">
        <title>Assistant Professor.</title>
        <authorList>
            <person name="Huq M.A."/>
        </authorList>
    </citation>
    <scope>NUCLEOTIDE SEQUENCE [LARGE SCALE GENOMIC DNA]</scope>
    <source>
        <strain evidence="3 4">MAH-29</strain>
    </source>
</reference>
<dbReference type="Gene3D" id="1.40.20.10">
    <property type="entry name" value="CHAD domain"/>
    <property type="match status" value="1"/>
</dbReference>
<sequence length="290" mass="34367">MANSLSDRSSGGHQAPKNKKYQMKREALEQVIDKHISNIEKHSKKLPGTFDKEDIHDLRVNYKKVRAFLRLLQLEKDAGDLHISDKLKSLYHHCGTVRDWQLFLEELHDVGIVDQLPDCMHRWHRQVFTYKEQTVHAIETTHFKKLLHGIIKELPRQLQEDTVKQFMHQKIAAIHILLLAAENEKDLHSIRKQIKDIIYCIRIFKSDWGIPFPFRGWKSEKELNEMASSLGDFNDQCLAISLLQPSYICKCDYKEQHILRNLQINWLHQKEARQRQLLYEVQELHVEHAF</sequence>
<feature type="domain" description="CHAD" evidence="2">
    <location>
        <begin position="21"/>
        <end position="290"/>
    </location>
</feature>
<accession>A0ABS3YR97</accession>
<dbReference type="Pfam" id="PF05235">
    <property type="entry name" value="CHAD"/>
    <property type="match status" value="1"/>
</dbReference>
<name>A0ABS3YR97_9BACT</name>
<dbReference type="SMART" id="SM00880">
    <property type="entry name" value="CHAD"/>
    <property type="match status" value="1"/>
</dbReference>
<evidence type="ECO:0000256" key="1">
    <source>
        <dbReference type="SAM" id="MobiDB-lite"/>
    </source>
</evidence>
<dbReference type="Proteomes" id="UP000677244">
    <property type="component" value="Unassembled WGS sequence"/>
</dbReference>
<organism evidence="3 4">
    <name type="scientific">Niastella soli</name>
    <dbReference type="NCBI Taxonomy" id="2821487"/>
    <lineage>
        <taxon>Bacteria</taxon>
        <taxon>Pseudomonadati</taxon>
        <taxon>Bacteroidota</taxon>
        <taxon>Chitinophagia</taxon>
        <taxon>Chitinophagales</taxon>
        <taxon>Chitinophagaceae</taxon>
        <taxon>Niastella</taxon>
    </lineage>
</organism>
<dbReference type="PROSITE" id="PS51708">
    <property type="entry name" value="CHAD"/>
    <property type="match status" value="1"/>
</dbReference>
<evidence type="ECO:0000259" key="2">
    <source>
        <dbReference type="PROSITE" id="PS51708"/>
    </source>
</evidence>
<dbReference type="PANTHER" id="PTHR39339">
    <property type="entry name" value="SLR1444 PROTEIN"/>
    <property type="match status" value="1"/>
</dbReference>
<protein>
    <submittedName>
        <fullName evidence="3">CHAD domain-containing protein</fullName>
    </submittedName>
</protein>
<gene>
    <name evidence="3" type="ORF">J7I42_08975</name>
</gene>
<dbReference type="InterPro" id="IPR038186">
    <property type="entry name" value="CHAD_dom_sf"/>
</dbReference>
<dbReference type="RefSeq" id="WP_209138436.1">
    <property type="nucleotide sequence ID" value="NZ_JAGHKO010000001.1"/>
</dbReference>
<keyword evidence="4" id="KW-1185">Reference proteome</keyword>
<dbReference type="EMBL" id="JAGHKO010000001">
    <property type="protein sequence ID" value="MBO9200390.1"/>
    <property type="molecule type" value="Genomic_DNA"/>
</dbReference>
<dbReference type="InterPro" id="IPR007899">
    <property type="entry name" value="CHAD_dom"/>
</dbReference>
<dbReference type="PANTHER" id="PTHR39339:SF1">
    <property type="entry name" value="CHAD DOMAIN-CONTAINING PROTEIN"/>
    <property type="match status" value="1"/>
</dbReference>
<feature type="compositionally biased region" description="Polar residues" evidence="1">
    <location>
        <begin position="1"/>
        <end position="12"/>
    </location>
</feature>
<feature type="region of interest" description="Disordered" evidence="1">
    <location>
        <begin position="1"/>
        <end position="22"/>
    </location>
</feature>
<proteinExistence type="predicted"/>
<evidence type="ECO:0000313" key="3">
    <source>
        <dbReference type="EMBL" id="MBO9200390.1"/>
    </source>
</evidence>
<evidence type="ECO:0000313" key="4">
    <source>
        <dbReference type="Proteomes" id="UP000677244"/>
    </source>
</evidence>